<dbReference type="Proteomes" id="UP000075714">
    <property type="component" value="Unassembled WGS sequence"/>
</dbReference>
<sequence length="113" mass="12673">MPQRDETEALHTYHSAELRVSYRPGDRAWGAVLFSGTASDSSAEANNEHEEEHFEAKEYQYLDASSDEYQEPVHEAALLHALTATTATGIAVPQEAMFHRRPRKQLRPVACSC</sequence>
<dbReference type="AlphaFoldDB" id="A0A150G252"/>
<name>A0A150G252_GONPE</name>
<evidence type="ECO:0000313" key="2">
    <source>
        <dbReference type="Proteomes" id="UP000075714"/>
    </source>
</evidence>
<dbReference type="EMBL" id="LSYV01000079">
    <property type="protein sequence ID" value="KXZ43894.1"/>
    <property type="molecule type" value="Genomic_DNA"/>
</dbReference>
<accession>A0A150G252</accession>
<proteinExistence type="predicted"/>
<gene>
    <name evidence="1" type="ORF">GPECTOR_78g82</name>
</gene>
<evidence type="ECO:0000313" key="1">
    <source>
        <dbReference type="EMBL" id="KXZ43894.1"/>
    </source>
</evidence>
<protein>
    <submittedName>
        <fullName evidence="1">Uncharacterized protein</fullName>
    </submittedName>
</protein>
<organism evidence="1 2">
    <name type="scientific">Gonium pectorale</name>
    <name type="common">Green alga</name>
    <dbReference type="NCBI Taxonomy" id="33097"/>
    <lineage>
        <taxon>Eukaryota</taxon>
        <taxon>Viridiplantae</taxon>
        <taxon>Chlorophyta</taxon>
        <taxon>core chlorophytes</taxon>
        <taxon>Chlorophyceae</taxon>
        <taxon>CS clade</taxon>
        <taxon>Chlamydomonadales</taxon>
        <taxon>Volvocaceae</taxon>
        <taxon>Gonium</taxon>
    </lineage>
</organism>
<reference evidence="2" key="1">
    <citation type="journal article" date="2016" name="Nat. Commun.">
        <title>The Gonium pectorale genome demonstrates co-option of cell cycle regulation during the evolution of multicellularity.</title>
        <authorList>
            <person name="Hanschen E.R."/>
            <person name="Marriage T.N."/>
            <person name="Ferris P.J."/>
            <person name="Hamaji T."/>
            <person name="Toyoda A."/>
            <person name="Fujiyama A."/>
            <person name="Neme R."/>
            <person name="Noguchi H."/>
            <person name="Minakuchi Y."/>
            <person name="Suzuki M."/>
            <person name="Kawai-Toyooka H."/>
            <person name="Smith D.R."/>
            <person name="Sparks H."/>
            <person name="Anderson J."/>
            <person name="Bakaric R."/>
            <person name="Luria V."/>
            <person name="Karger A."/>
            <person name="Kirschner M.W."/>
            <person name="Durand P.M."/>
            <person name="Michod R.E."/>
            <person name="Nozaki H."/>
            <person name="Olson B.J."/>
        </authorList>
    </citation>
    <scope>NUCLEOTIDE SEQUENCE [LARGE SCALE GENOMIC DNA]</scope>
    <source>
        <strain evidence="2">NIES-2863</strain>
    </source>
</reference>
<comment type="caution">
    <text evidence="1">The sequence shown here is derived from an EMBL/GenBank/DDBJ whole genome shotgun (WGS) entry which is preliminary data.</text>
</comment>
<keyword evidence="2" id="KW-1185">Reference proteome</keyword>
<dbReference type="OrthoDB" id="549441at2759"/>